<dbReference type="PANTHER" id="PTHR43668:SF2">
    <property type="entry name" value="ALLANTOINASE"/>
    <property type="match status" value="1"/>
</dbReference>
<dbReference type="CDD" id="cd01317">
    <property type="entry name" value="DHOase_IIa"/>
    <property type="match status" value="1"/>
</dbReference>
<reference evidence="3 4" key="1">
    <citation type="submission" date="2018-09" db="EMBL/GenBank/DDBJ databases">
        <title>The draft genome of Acinetobacter sp. strains.</title>
        <authorList>
            <person name="Qin J."/>
            <person name="Feng Y."/>
            <person name="Zong Z."/>
        </authorList>
    </citation>
    <scope>NUCLEOTIDE SEQUENCE [LARGE SCALE GENOMIC DNA]</scope>
    <source>
        <strain evidence="3 4">WCHAc060005</strain>
    </source>
</reference>
<dbReference type="InterPro" id="IPR050138">
    <property type="entry name" value="DHOase/Allantoinase_Hydrolase"/>
</dbReference>
<sequence length="411" mass="44162">MTIVKIENVRVLDPIQNTDSVQTVYIEDGQLVGATDNVAETINGQGKWLMPTMVDLCARLREPGQQQHGTLKSEGKAAVANGILHVFTPPDSKPIVQDNGALIHGLVEKAMLDGGIYLQVIGAQTQGLNGQQPANMAGLKKGGCTAVSNANAPFANDDVVIRTLEYAAGVNMTVVFYAEEHQIAKDGCVHEGFIASRQGLPMIPALAETVAIAKYLLMIEATGVRAHFGLLSCGASVELIKNAKAKGLPVTCDVAMHQLHLTDQLIDGFNSLAHVRPPLRAEQDKVLLRQGIKDGVIDAICTHHEPLSSSAKMAPFAETQPGFTAFDTFIPFGVQLVNDGLLEPLEWVKKVTVQPATVAQMQTRWEQEVGWVLVDPELEWTITKDSIVSNGKNTPLIGLTVKGKALATFKA</sequence>
<evidence type="ECO:0000259" key="2">
    <source>
        <dbReference type="Pfam" id="PF12890"/>
    </source>
</evidence>
<organism evidence="3 4">
    <name type="scientific">Acinetobacter chengduensis</name>
    <dbReference type="NCBI Taxonomy" id="2420890"/>
    <lineage>
        <taxon>Bacteria</taxon>
        <taxon>Pseudomonadati</taxon>
        <taxon>Pseudomonadota</taxon>
        <taxon>Gammaproteobacteria</taxon>
        <taxon>Moraxellales</taxon>
        <taxon>Moraxellaceae</taxon>
        <taxon>Acinetobacter</taxon>
    </lineage>
</organism>
<keyword evidence="1" id="KW-0665">Pyrimidine biosynthesis</keyword>
<gene>
    <name evidence="3" type="ORF">D9K81_07835</name>
</gene>
<dbReference type="InterPro" id="IPR032466">
    <property type="entry name" value="Metal_Hydrolase"/>
</dbReference>
<dbReference type="Gene3D" id="2.30.40.10">
    <property type="entry name" value="Urease, subunit C, domain 1"/>
    <property type="match status" value="1"/>
</dbReference>
<evidence type="ECO:0000313" key="4">
    <source>
        <dbReference type="Proteomes" id="UP000280271"/>
    </source>
</evidence>
<name>A0ABX9TWY4_9GAMM</name>
<dbReference type="Gene3D" id="3.20.20.140">
    <property type="entry name" value="Metal-dependent hydrolases"/>
    <property type="match status" value="1"/>
</dbReference>
<dbReference type="InterPro" id="IPR024403">
    <property type="entry name" value="DHOase_cat"/>
</dbReference>
<comment type="caution">
    <text evidence="3">The sequence shown here is derived from an EMBL/GenBank/DDBJ whole genome shotgun (WGS) entry which is preliminary data.</text>
</comment>
<accession>A0ABX9TWY4</accession>
<protein>
    <submittedName>
        <fullName evidence="3">Aspartate carbamoyltransferase</fullName>
    </submittedName>
</protein>
<proteinExistence type="predicted"/>
<dbReference type="Pfam" id="PF12890">
    <property type="entry name" value="DHOase"/>
    <property type="match status" value="1"/>
</dbReference>
<dbReference type="PANTHER" id="PTHR43668">
    <property type="entry name" value="ALLANTOINASE"/>
    <property type="match status" value="1"/>
</dbReference>
<dbReference type="EMBL" id="RCHC01000007">
    <property type="protein sequence ID" value="RLL22054.1"/>
    <property type="molecule type" value="Genomic_DNA"/>
</dbReference>
<dbReference type="InterPro" id="IPR011059">
    <property type="entry name" value="Metal-dep_hydrolase_composite"/>
</dbReference>
<dbReference type="SUPFAM" id="SSF51338">
    <property type="entry name" value="Composite domain of metallo-dependent hydrolases"/>
    <property type="match status" value="1"/>
</dbReference>
<evidence type="ECO:0000313" key="3">
    <source>
        <dbReference type="EMBL" id="RLL22054.1"/>
    </source>
</evidence>
<dbReference type="InterPro" id="IPR004722">
    <property type="entry name" value="DHOase"/>
</dbReference>
<dbReference type="SUPFAM" id="SSF51556">
    <property type="entry name" value="Metallo-dependent hydrolases"/>
    <property type="match status" value="1"/>
</dbReference>
<dbReference type="Proteomes" id="UP000280271">
    <property type="component" value="Unassembled WGS sequence"/>
</dbReference>
<dbReference type="RefSeq" id="WP_120375528.1">
    <property type="nucleotide sequence ID" value="NZ_RCHC01000007.1"/>
</dbReference>
<keyword evidence="4" id="KW-1185">Reference proteome</keyword>
<evidence type="ECO:0000256" key="1">
    <source>
        <dbReference type="ARBA" id="ARBA00022975"/>
    </source>
</evidence>
<feature type="domain" description="Dihydroorotase catalytic" evidence="2">
    <location>
        <begin position="46"/>
        <end position="230"/>
    </location>
</feature>